<accession>A0ACC2X797</accession>
<proteinExistence type="predicted"/>
<evidence type="ECO:0000313" key="2">
    <source>
        <dbReference type="Proteomes" id="UP001243375"/>
    </source>
</evidence>
<dbReference type="Proteomes" id="UP001243375">
    <property type="component" value="Unassembled WGS sequence"/>
</dbReference>
<organism evidence="1 2">
    <name type="scientific">Naganishia vaughanmartiniae</name>
    <dbReference type="NCBI Taxonomy" id="1424756"/>
    <lineage>
        <taxon>Eukaryota</taxon>
        <taxon>Fungi</taxon>
        <taxon>Dikarya</taxon>
        <taxon>Basidiomycota</taxon>
        <taxon>Agaricomycotina</taxon>
        <taxon>Tremellomycetes</taxon>
        <taxon>Filobasidiales</taxon>
        <taxon>Filobasidiaceae</taxon>
        <taxon>Naganishia</taxon>
    </lineage>
</organism>
<protein>
    <submittedName>
        <fullName evidence="1">Uncharacterized protein</fullName>
    </submittedName>
</protein>
<keyword evidence="2" id="KW-1185">Reference proteome</keyword>
<sequence>MINEWAIDIIGKTGEKDWPTIWDESEESKKLAEDITKIKQERKSKPVAEDVDRTSTYAASYWTQTVQLFKRTFTGYYRDVPYISGKIFLHVFTALFNGLTFLQLGNALIDNQVSGHKSTLST</sequence>
<gene>
    <name evidence="1" type="ORF">QFC22_003742</name>
</gene>
<evidence type="ECO:0000313" key="1">
    <source>
        <dbReference type="EMBL" id="KAJ9119250.1"/>
    </source>
</evidence>
<reference evidence="1" key="1">
    <citation type="submission" date="2023-04" db="EMBL/GenBank/DDBJ databases">
        <title>Draft Genome sequencing of Naganishia species isolated from polar environments using Oxford Nanopore Technology.</title>
        <authorList>
            <person name="Leo P."/>
            <person name="Venkateswaran K."/>
        </authorList>
    </citation>
    <scope>NUCLEOTIDE SEQUENCE</scope>
    <source>
        <strain evidence="1">MNA-CCFEE 5425</strain>
    </source>
</reference>
<name>A0ACC2X797_9TREE</name>
<comment type="caution">
    <text evidence="1">The sequence shown here is derived from an EMBL/GenBank/DDBJ whole genome shotgun (WGS) entry which is preliminary data.</text>
</comment>
<dbReference type="EMBL" id="JASBWU010000009">
    <property type="protein sequence ID" value="KAJ9119250.1"/>
    <property type="molecule type" value="Genomic_DNA"/>
</dbReference>